<feature type="compositionally biased region" description="Low complexity" evidence="1">
    <location>
        <begin position="206"/>
        <end position="217"/>
    </location>
</feature>
<dbReference type="PANTHER" id="PTHR46929:SF3">
    <property type="entry name" value="MYB_SANT-LIKE DOMAIN-CONTAINING PROTEIN"/>
    <property type="match status" value="1"/>
</dbReference>
<sequence length="554" mass="63467">MFPPAVKEEGKENSGPLSTGKGRLRNWTLREDRILLDLLIDVHLKTHGSQGTFKAHAFQDILHQFNITANVIKDKDSLKYRWRNIKKVYHIYEQLRTRSGWGWDDERNLPVPPDEESIQAAIAINSDYKKYIDKPFPYKRQLDILCGKTTVRGSHFMGSTQDVDVEATQSFGDDDSDDRQQFNAMGLDSSQFQSIDGDNFNPFDYPSSSQRNPPSRSVGEKTPTNIHQVEDEATSPTRRRTDHASIGSRKRKSKKSFDPNVLSQYCMLNNERINMVRSLFPNSSSTSSTPQEQYTMRECVVRMKSLPGPSVDVDALVREILCEENALFLAIDEAIADEILESNEEHSVPRPMHTSSHTGHIWINEVLQGHEGRCYNVFRLHPTMFMRLRDELMERDLIRDSRYVKATEKLAIFMYAMGHGVASGAMCEHFQHSFETISKHVREVTKALASLRFNYIKLPTLTDPVHPRIRHDDKFYPYFKDAIGAIDGTHIPAHILREKHARYRNRKGVISQNVMGFNPLATGFKGRTLPLHNDLVQLFSGWVRIVAVACLLKH</sequence>
<dbReference type="PANTHER" id="PTHR46929">
    <property type="entry name" value="EXPRESSED PROTEIN"/>
    <property type="match status" value="1"/>
</dbReference>
<reference evidence="4" key="1">
    <citation type="submission" date="2017-07" db="EMBL/GenBank/DDBJ databases">
        <title>Taro Niue Genome Assembly and Annotation.</title>
        <authorList>
            <person name="Atibalentja N."/>
            <person name="Keating K."/>
            <person name="Fields C.J."/>
        </authorList>
    </citation>
    <scope>NUCLEOTIDE SEQUENCE</scope>
    <source>
        <strain evidence="4">Niue_2</strain>
        <tissue evidence="4">Leaf</tissue>
    </source>
</reference>
<protein>
    <recommendedName>
        <fullName evidence="6">Myb/SANT-like domain-containing protein</fullName>
    </recommendedName>
</protein>
<dbReference type="InterPro" id="IPR058353">
    <property type="entry name" value="DUF8040"/>
</dbReference>
<feature type="compositionally biased region" description="Basic and acidic residues" evidence="1">
    <location>
        <begin position="1"/>
        <end position="12"/>
    </location>
</feature>
<dbReference type="Pfam" id="PF12776">
    <property type="entry name" value="Myb_DNA-bind_3"/>
    <property type="match status" value="1"/>
</dbReference>
<comment type="caution">
    <text evidence="4">The sequence shown here is derived from an EMBL/GenBank/DDBJ whole genome shotgun (WGS) entry which is preliminary data.</text>
</comment>
<gene>
    <name evidence="4" type="ORF">Taro_017594</name>
</gene>
<proteinExistence type="predicted"/>
<feature type="domain" description="DUF8040" evidence="3">
    <location>
        <begin position="354"/>
        <end position="449"/>
    </location>
</feature>
<dbReference type="Pfam" id="PF26138">
    <property type="entry name" value="DUF8040"/>
    <property type="match status" value="1"/>
</dbReference>
<accession>A0A843UNI9</accession>
<feature type="domain" description="Myb/SANT-like" evidence="2">
    <location>
        <begin position="26"/>
        <end position="108"/>
    </location>
</feature>
<dbReference type="InterPro" id="IPR024752">
    <property type="entry name" value="Myb/SANT-like_dom"/>
</dbReference>
<name>A0A843UNI9_COLES</name>
<evidence type="ECO:0000259" key="3">
    <source>
        <dbReference type="Pfam" id="PF26138"/>
    </source>
</evidence>
<feature type="region of interest" description="Disordered" evidence="1">
    <location>
        <begin position="190"/>
        <end position="255"/>
    </location>
</feature>
<dbReference type="EMBL" id="NMUH01000806">
    <property type="protein sequence ID" value="MQL85075.1"/>
    <property type="molecule type" value="Genomic_DNA"/>
</dbReference>
<evidence type="ECO:0000259" key="2">
    <source>
        <dbReference type="Pfam" id="PF12776"/>
    </source>
</evidence>
<evidence type="ECO:0000313" key="5">
    <source>
        <dbReference type="Proteomes" id="UP000652761"/>
    </source>
</evidence>
<keyword evidence="5" id="KW-1185">Reference proteome</keyword>
<dbReference type="AlphaFoldDB" id="A0A843UNI9"/>
<evidence type="ECO:0008006" key="6">
    <source>
        <dbReference type="Google" id="ProtNLM"/>
    </source>
</evidence>
<organism evidence="4 5">
    <name type="scientific">Colocasia esculenta</name>
    <name type="common">Wild taro</name>
    <name type="synonym">Arum esculentum</name>
    <dbReference type="NCBI Taxonomy" id="4460"/>
    <lineage>
        <taxon>Eukaryota</taxon>
        <taxon>Viridiplantae</taxon>
        <taxon>Streptophyta</taxon>
        <taxon>Embryophyta</taxon>
        <taxon>Tracheophyta</taxon>
        <taxon>Spermatophyta</taxon>
        <taxon>Magnoliopsida</taxon>
        <taxon>Liliopsida</taxon>
        <taxon>Araceae</taxon>
        <taxon>Aroideae</taxon>
        <taxon>Colocasieae</taxon>
        <taxon>Colocasia</taxon>
    </lineage>
</organism>
<feature type="region of interest" description="Disordered" evidence="1">
    <location>
        <begin position="1"/>
        <end position="22"/>
    </location>
</feature>
<evidence type="ECO:0000256" key="1">
    <source>
        <dbReference type="SAM" id="MobiDB-lite"/>
    </source>
</evidence>
<dbReference type="Proteomes" id="UP000652761">
    <property type="component" value="Unassembled WGS sequence"/>
</dbReference>
<evidence type="ECO:0000313" key="4">
    <source>
        <dbReference type="EMBL" id="MQL85075.1"/>
    </source>
</evidence>